<evidence type="ECO:0000313" key="1">
    <source>
        <dbReference type="EMBL" id="HGM58480.1"/>
    </source>
</evidence>
<gene>
    <name evidence="1" type="ORF">ENU14_02690</name>
</gene>
<accession>A0A7C4D6V4</accession>
<proteinExistence type="predicted"/>
<sequence>MSELRLIEGETYLYNGLIWIAKGYQHPPGKVIAFPKYSLLNYSKLSINSFYEKLYYWDCLKIEAPTLIIDKIYHYTPIVDNSIQSIVKTLSELIGFENYSITGSVVLSKYTENRDLDIVVYGFKREYIETIEKLINKEILKPLNYGDLYSEYVSKHVNRIDFKTYFNIKKNTRLHFFYRDIHVNLRFNKYEKGFNKCIDPVYRREFLQGEIVIRECIDKYVIPSKYIIEYNSREYYLESYRELYAELPLGKYYVNGFLEYRSSGVYIIPDHGYLVYKNT</sequence>
<comment type="caution">
    <text evidence="1">The sequence shown here is derived from an EMBL/GenBank/DDBJ whole genome shotgun (WGS) entry which is preliminary data.</text>
</comment>
<dbReference type="EMBL" id="DTBJ01000018">
    <property type="protein sequence ID" value="HGM58480.1"/>
    <property type="molecule type" value="Genomic_DNA"/>
</dbReference>
<protein>
    <recommendedName>
        <fullName evidence="2">Polymerase nucleotidyl transferase domain-containing protein</fullName>
    </recommendedName>
</protein>
<reference evidence="1" key="1">
    <citation type="journal article" date="2020" name="mSystems">
        <title>Genome- and Community-Level Interaction Insights into Carbon Utilization and Element Cycling Functions of Hydrothermarchaeota in Hydrothermal Sediment.</title>
        <authorList>
            <person name="Zhou Z."/>
            <person name="Liu Y."/>
            <person name="Xu W."/>
            <person name="Pan J."/>
            <person name="Luo Z.H."/>
            <person name="Li M."/>
        </authorList>
    </citation>
    <scope>NUCLEOTIDE SEQUENCE [LARGE SCALE GENOMIC DNA]</scope>
    <source>
        <strain evidence="1">SpSt-642</strain>
    </source>
</reference>
<organism evidence="1">
    <name type="scientific">Staphylothermus marinus</name>
    <dbReference type="NCBI Taxonomy" id="2280"/>
    <lineage>
        <taxon>Archaea</taxon>
        <taxon>Thermoproteota</taxon>
        <taxon>Thermoprotei</taxon>
        <taxon>Desulfurococcales</taxon>
        <taxon>Desulfurococcaceae</taxon>
        <taxon>Staphylothermus</taxon>
    </lineage>
</organism>
<dbReference type="AlphaFoldDB" id="A0A7C4D6V4"/>
<name>A0A7C4D6V4_STAMA</name>
<evidence type="ECO:0008006" key="2">
    <source>
        <dbReference type="Google" id="ProtNLM"/>
    </source>
</evidence>